<organism evidence="2 3">
    <name type="scientific">Araneus ventricosus</name>
    <name type="common">Orbweaver spider</name>
    <name type="synonym">Epeira ventricosa</name>
    <dbReference type="NCBI Taxonomy" id="182803"/>
    <lineage>
        <taxon>Eukaryota</taxon>
        <taxon>Metazoa</taxon>
        <taxon>Ecdysozoa</taxon>
        <taxon>Arthropoda</taxon>
        <taxon>Chelicerata</taxon>
        <taxon>Arachnida</taxon>
        <taxon>Araneae</taxon>
        <taxon>Araneomorphae</taxon>
        <taxon>Entelegynae</taxon>
        <taxon>Araneoidea</taxon>
        <taxon>Araneidae</taxon>
        <taxon>Araneus</taxon>
    </lineage>
</organism>
<proteinExistence type="predicted"/>
<dbReference type="InterPro" id="IPR012337">
    <property type="entry name" value="RNaseH-like_sf"/>
</dbReference>
<dbReference type="Gene3D" id="3.30.420.10">
    <property type="entry name" value="Ribonuclease H-like superfamily/Ribonuclease H"/>
    <property type="match status" value="1"/>
</dbReference>
<accession>A0A4Y2K6Q2</accession>
<dbReference type="SUPFAM" id="SSF53098">
    <property type="entry name" value="Ribonuclease H-like"/>
    <property type="match status" value="1"/>
</dbReference>
<dbReference type="Proteomes" id="UP000499080">
    <property type="component" value="Unassembled WGS sequence"/>
</dbReference>
<dbReference type="InterPro" id="IPR001584">
    <property type="entry name" value="Integrase_cat-core"/>
</dbReference>
<evidence type="ECO:0000313" key="3">
    <source>
        <dbReference type="Proteomes" id="UP000499080"/>
    </source>
</evidence>
<evidence type="ECO:0000313" key="2">
    <source>
        <dbReference type="EMBL" id="GBM98130.1"/>
    </source>
</evidence>
<dbReference type="PANTHER" id="PTHR38681">
    <property type="entry name" value="RETROVIRUS-RELATED POL POLYPROTEIN FROM TRANSPOSON 412-LIKE PROTEIN-RELATED"/>
    <property type="match status" value="1"/>
</dbReference>
<dbReference type="OrthoDB" id="775972at2759"/>
<name>A0A4Y2K6Q2_ARAVE</name>
<reference evidence="2 3" key="1">
    <citation type="journal article" date="2019" name="Sci. Rep.">
        <title>Orb-weaving spider Araneus ventricosus genome elucidates the spidroin gene catalogue.</title>
        <authorList>
            <person name="Kono N."/>
            <person name="Nakamura H."/>
            <person name="Ohtoshi R."/>
            <person name="Moran D.A.P."/>
            <person name="Shinohara A."/>
            <person name="Yoshida Y."/>
            <person name="Fujiwara M."/>
            <person name="Mori M."/>
            <person name="Tomita M."/>
            <person name="Arakawa K."/>
        </authorList>
    </citation>
    <scope>NUCLEOTIDE SEQUENCE [LARGE SCALE GENOMIC DNA]</scope>
</reference>
<dbReference type="PANTHER" id="PTHR38681:SF1">
    <property type="entry name" value="RETROVIRUS-RELATED POL POLYPROTEIN FROM TRANSPOSON 412-LIKE PROTEIN"/>
    <property type="match status" value="1"/>
</dbReference>
<evidence type="ECO:0000259" key="1">
    <source>
        <dbReference type="PROSITE" id="PS50994"/>
    </source>
</evidence>
<dbReference type="PROSITE" id="PS50994">
    <property type="entry name" value="INTEGRASE"/>
    <property type="match status" value="1"/>
</dbReference>
<gene>
    <name evidence="2" type="ORF">AVEN_229772_1</name>
</gene>
<dbReference type="GO" id="GO:0003676">
    <property type="term" value="F:nucleic acid binding"/>
    <property type="evidence" value="ECO:0007669"/>
    <property type="project" value="InterPro"/>
</dbReference>
<dbReference type="EMBL" id="BGPR01004295">
    <property type="protein sequence ID" value="GBM98130.1"/>
    <property type="molecule type" value="Genomic_DNA"/>
</dbReference>
<comment type="caution">
    <text evidence="2">The sequence shown here is derived from an EMBL/GenBank/DDBJ whole genome shotgun (WGS) entry which is preliminary data.</text>
</comment>
<protein>
    <recommendedName>
        <fullName evidence="1">Integrase catalytic domain-containing protein</fullName>
    </recommendedName>
</protein>
<keyword evidence="3" id="KW-1185">Reference proteome</keyword>
<feature type="domain" description="Integrase catalytic" evidence="1">
    <location>
        <begin position="30"/>
        <end position="184"/>
    </location>
</feature>
<dbReference type="AlphaFoldDB" id="A0A4Y2K6Q2"/>
<dbReference type="GO" id="GO:0015074">
    <property type="term" value="P:DNA integration"/>
    <property type="evidence" value="ECO:0007669"/>
    <property type="project" value="InterPro"/>
</dbReference>
<sequence>MKYFIRDRICACVKCQCTKAFQYTKVPLGTFSEPDARLSHIHLDFIGTLPISEDKQFCLKITDRFTRWSEAISTSDMSAETIGQAHVNGWISRFGTSVINTSDQGRNFESTLFREFTNISFSYRIHSAAYHPQSNWMIERLRRHLKGSLMAYENLKWTEILPLVLLDLRTAIKKDLNANSSQLA</sequence>
<dbReference type="InterPro" id="IPR036397">
    <property type="entry name" value="RNaseH_sf"/>
</dbReference>